<dbReference type="OrthoDB" id="9816462at2"/>
<dbReference type="InterPro" id="IPR050498">
    <property type="entry name" value="Ycf3"/>
</dbReference>
<protein>
    <recommendedName>
        <fullName evidence="6">J domain-containing protein</fullName>
    </recommendedName>
</protein>
<evidence type="ECO:0000313" key="8">
    <source>
        <dbReference type="Proteomes" id="UP000247459"/>
    </source>
</evidence>
<dbReference type="InterPro" id="IPR001623">
    <property type="entry name" value="DnaJ_domain"/>
</dbReference>
<evidence type="ECO:0000259" key="6">
    <source>
        <dbReference type="PROSITE" id="PS50076"/>
    </source>
</evidence>
<sequence>MDIWTRLGLEPTQDTGAIRRAYAKQLRSTHPEDDPEGFQELRSAYEQALKAAKEPMPDQELLAAQASPQAQNQSDMQLRSVQAEGPLQEAASESEEGPVYFTVDHWDAPVETAATSLQDTAAVDDTVQLLERARYIVEDVFKRADLAVWEDWLQSEELWQLDVKFYTGTELLRMLYERPFLPKAIWGRLDDFFSWTEQREELKEVLSEEIAEYPGMELGRPWELRYDTFDPGRDVDYETFIRLRETAFQLMLRGDIAEAASHIDAGMALYPDDPDLIRLAAKFRLWNKEEDAALVLFERLAALEPDAVDGLLHSARLLHAAGQREQAEQLYRKVLEREPHQLDALNGLALLYQEQGELGTALLMVEQIVAQYPHDLEMQITLLELKQKRVEQKIRAAEQEADADVRRKLQREAAEGYAELWNDEQLVQYLGEINVNEELDAALYLLWAQGFVRIGKGEEGIEALQYAEAAASREGISSFPILLERGQLHLRMDNNTAAIEDLGRASEMDPSHAEVLHLLASAYQREDQLEPAIELSGQAIELNSEPYEYYSLRALCYFRMGRYEEALADYEIVVVKEHDFANAWYRKGFAHLKLGQYAEAVQSLETSLVHEHEAVIYYYLAIARTKLGEKEQALQDIRQFRTENPGDQDGPLIEGDILRLQGQLMPAHDTYVNGLNEHPNVYELAKMAVVCVMESDMEDKDPHLNKLAEMMSNMETVETWGLLFITRYLVDVQDWASVRAYVEAYIDGEEPEDIDPHIWLYSGIAAYHAGEMDQAILELGKAYGAGLRGDVCSALSMVYYDKHEWDQALSYAEEAIHSQPDHPDYVVRRDAIAARAAERGFSFLKKLRKSKPAYELWPSTVPLQHLEPDEVMDLHFT</sequence>
<dbReference type="GO" id="GO:0046813">
    <property type="term" value="P:receptor-mediated virion attachment to host cell"/>
    <property type="evidence" value="ECO:0007669"/>
    <property type="project" value="TreeGrafter"/>
</dbReference>
<evidence type="ECO:0000256" key="4">
    <source>
        <dbReference type="SAM" id="Coils"/>
    </source>
</evidence>
<dbReference type="PANTHER" id="PTHR44858">
    <property type="entry name" value="TETRATRICOPEPTIDE REPEAT PROTEIN 6"/>
    <property type="match status" value="1"/>
</dbReference>
<dbReference type="EMBL" id="PRLG01000018">
    <property type="protein sequence ID" value="PYY29610.1"/>
    <property type="molecule type" value="Genomic_DNA"/>
</dbReference>
<dbReference type="PANTHER" id="PTHR44858:SF1">
    <property type="entry name" value="UDP-N-ACETYLGLUCOSAMINE--PEPTIDE N-ACETYLGLUCOSAMINYLTRANSFERASE SPINDLY-RELATED"/>
    <property type="match status" value="1"/>
</dbReference>
<keyword evidence="1" id="KW-0677">Repeat</keyword>
<evidence type="ECO:0000313" key="7">
    <source>
        <dbReference type="EMBL" id="PYY29610.1"/>
    </source>
</evidence>
<keyword evidence="4" id="KW-0175">Coiled coil</keyword>
<comment type="caution">
    <text evidence="7">The sequence shown here is derived from an EMBL/GenBank/DDBJ whole genome shotgun (WGS) entry which is preliminary data.</text>
</comment>
<evidence type="ECO:0000256" key="5">
    <source>
        <dbReference type="SAM" id="MobiDB-lite"/>
    </source>
</evidence>
<dbReference type="Pfam" id="PF13181">
    <property type="entry name" value="TPR_8"/>
    <property type="match status" value="1"/>
</dbReference>
<proteinExistence type="predicted"/>
<feature type="coiled-coil region" evidence="4">
    <location>
        <begin position="380"/>
        <end position="407"/>
    </location>
</feature>
<dbReference type="GO" id="GO:0009279">
    <property type="term" value="C:cell outer membrane"/>
    <property type="evidence" value="ECO:0007669"/>
    <property type="project" value="TreeGrafter"/>
</dbReference>
<evidence type="ECO:0000256" key="1">
    <source>
        <dbReference type="ARBA" id="ARBA00022737"/>
    </source>
</evidence>
<organism evidence="7 8">
    <name type="scientific">Paenibacillus illinoisensis</name>
    <dbReference type="NCBI Taxonomy" id="59845"/>
    <lineage>
        <taxon>Bacteria</taxon>
        <taxon>Bacillati</taxon>
        <taxon>Bacillota</taxon>
        <taxon>Bacilli</taxon>
        <taxon>Bacillales</taxon>
        <taxon>Paenibacillaceae</taxon>
        <taxon>Paenibacillus</taxon>
    </lineage>
</organism>
<feature type="repeat" description="TPR" evidence="3">
    <location>
        <begin position="479"/>
        <end position="512"/>
    </location>
</feature>
<dbReference type="AlphaFoldDB" id="A0A2W0CAC8"/>
<dbReference type="RefSeq" id="WP_110758690.1">
    <property type="nucleotide sequence ID" value="NZ_PRLG01000018.1"/>
</dbReference>
<dbReference type="SMART" id="SM00028">
    <property type="entry name" value="TPR"/>
    <property type="match status" value="9"/>
</dbReference>
<feature type="region of interest" description="Disordered" evidence="5">
    <location>
        <begin position="49"/>
        <end position="94"/>
    </location>
</feature>
<gene>
    <name evidence="7" type="ORF">PIL02S_02580</name>
</gene>
<evidence type="ECO:0000256" key="2">
    <source>
        <dbReference type="ARBA" id="ARBA00022803"/>
    </source>
</evidence>
<reference evidence="7 8" key="1">
    <citation type="submission" date="2018-01" db="EMBL/GenBank/DDBJ databases">
        <title>Genome sequence of the PGP bacterium Paenibacillus illinoisensis E3.</title>
        <authorList>
            <person name="Rolli E."/>
            <person name="Marasco R."/>
            <person name="Bessem C."/>
            <person name="Michoud G."/>
            <person name="Gaiarsa S."/>
            <person name="Borin S."/>
            <person name="Daffonchio D."/>
        </authorList>
    </citation>
    <scope>NUCLEOTIDE SEQUENCE [LARGE SCALE GENOMIC DNA]</scope>
    <source>
        <strain evidence="7 8">E3</strain>
    </source>
</reference>
<evidence type="ECO:0000256" key="3">
    <source>
        <dbReference type="PROSITE-ProRule" id="PRU00339"/>
    </source>
</evidence>
<keyword evidence="2 3" id="KW-0802">TPR repeat</keyword>
<feature type="repeat" description="TPR" evidence="3">
    <location>
        <begin position="789"/>
        <end position="822"/>
    </location>
</feature>
<dbReference type="PROSITE" id="PS50005">
    <property type="entry name" value="TPR"/>
    <property type="match status" value="4"/>
</dbReference>
<feature type="domain" description="J" evidence="6">
    <location>
        <begin position="2"/>
        <end position="61"/>
    </location>
</feature>
<dbReference type="Pfam" id="PF14559">
    <property type="entry name" value="TPR_19"/>
    <property type="match status" value="1"/>
</dbReference>
<dbReference type="InterPro" id="IPR019734">
    <property type="entry name" value="TPR_rpt"/>
</dbReference>
<dbReference type="InterPro" id="IPR011990">
    <property type="entry name" value="TPR-like_helical_dom_sf"/>
</dbReference>
<feature type="repeat" description="TPR" evidence="3">
    <location>
        <begin position="581"/>
        <end position="614"/>
    </location>
</feature>
<feature type="repeat" description="TPR" evidence="3">
    <location>
        <begin position="513"/>
        <end position="546"/>
    </location>
</feature>
<dbReference type="Gene3D" id="1.25.40.10">
    <property type="entry name" value="Tetratricopeptide repeat domain"/>
    <property type="match status" value="3"/>
</dbReference>
<name>A0A2W0CAC8_9BACL</name>
<dbReference type="SUPFAM" id="SSF48452">
    <property type="entry name" value="TPR-like"/>
    <property type="match status" value="4"/>
</dbReference>
<accession>A0A2W0CAC8</accession>
<feature type="compositionally biased region" description="Low complexity" evidence="5">
    <location>
        <begin position="63"/>
        <end position="74"/>
    </location>
</feature>
<dbReference type="PROSITE" id="PS50076">
    <property type="entry name" value="DNAJ_2"/>
    <property type="match status" value="1"/>
</dbReference>
<dbReference type="Proteomes" id="UP000247459">
    <property type="component" value="Unassembled WGS sequence"/>
</dbReference>
<dbReference type="Pfam" id="PF12895">
    <property type="entry name" value="ANAPC3"/>
    <property type="match status" value="1"/>
</dbReference>